<evidence type="ECO:0000313" key="9">
    <source>
        <dbReference type="Proteomes" id="UP000522688"/>
    </source>
</evidence>
<evidence type="ECO:0000256" key="4">
    <source>
        <dbReference type="ARBA" id="ARBA00023163"/>
    </source>
</evidence>
<gene>
    <name evidence="7" type="ORF">FB463_002335</name>
    <name evidence="6" type="ORF">FFA01_09700</name>
</gene>
<dbReference type="PANTHER" id="PTHR30146:SF148">
    <property type="entry name" value="HTH-TYPE TRANSCRIPTIONAL REPRESSOR PURR-RELATED"/>
    <property type="match status" value="1"/>
</dbReference>
<dbReference type="EMBL" id="BJUV01000007">
    <property type="protein sequence ID" value="GEK82661.1"/>
    <property type="molecule type" value="Genomic_DNA"/>
</dbReference>
<evidence type="ECO:0000313" key="6">
    <source>
        <dbReference type="EMBL" id="GEK82661.1"/>
    </source>
</evidence>
<dbReference type="PANTHER" id="PTHR30146">
    <property type="entry name" value="LACI-RELATED TRANSCRIPTIONAL REPRESSOR"/>
    <property type="match status" value="1"/>
</dbReference>
<dbReference type="Proteomes" id="UP000321154">
    <property type="component" value="Unassembled WGS sequence"/>
</dbReference>
<dbReference type="SUPFAM" id="SSF47413">
    <property type="entry name" value="lambda repressor-like DNA-binding domains"/>
    <property type="match status" value="1"/>
</dbReference>
<feature type="domain" description="HTH lacI-type" evidence="5">
    <location>
        <begin position="4"/>
        <end position="58"/>
    </location>
</feature>
<dbReference type="RefSeq" id="WP_146853552.1">
    <property type="nucleotide sequence ID" value="NZ_BAAAHR010000006.1"/>
</dbReference>
<evidence type="ECO:0000256" key="2">
    <source>
        <dbReference type="ARBA" id="ARBA00023015"/>
    </source>
</evidence>
<keyword evidence="4" id="KW-0804">Transcription</keyword>
<dbReference type="EMBL" id="JACGWW010000003">
    <property type="protein sequence ID" value="MBA8814069.1"/>
    <property type="molecule type" value="Genomic_DNA"/>
</dbReference>
<protein>
    <submittedName>
        <fullName evidence="7">LacI family transcriptional regulator</fullName>
    </submittedName>
</protein>
<name>A0A7W3JJU7_9MICO</name>
<organism evidence="7 9">
    <name type="scientific">Frigoribacterium faeni</name>
    <dbReference type="NCBI Taxonomy" id="145483"/>
    <lineage>
        <taxon>Bacteria</taxon>
        <taxon>Bacillati</taxon>
        <taxon>Actinomycetota</taxon>
        <taxon>Actinomycetes</taxon>
        <taxon>Micrococcales</taxon>
        <taxon>Microbacteriaceae</taxon>
        <taxon>Frigoribacterium</taxon>
    </lineage>
</organism>
<reference evidence="7 9" key="2">
    <citation type="submission" date="2020-07" db="EMBL/GenBank/DDBJ databases">
        <title>Sequencing the genomes of 1000 actinobacteria strains.</title>
        <authorList>
            <person name="Klenk H.-P."/>
        </authorList>
    </citation>
    <scope>NUCLEOTIDE SEQUENCE [LARGE SCALE GENOMIC DNA]</scope>
    <source>
        <strain evidence="7 9">DSM 10309</strain>
    </source>
</reference>
<dbReference type="InterPro" id="IPR028082">
    <property type="entry name" value="Peripla_BP_I"/>
</dbReference>
<evidence type="ECO:0000256" key="1">
    <source>
        <dbReference type="ARBA" id="ARBA00022491"/>
    </source>
</evidence>
<reference evidence="6 8" key="1">
    <citation type="submission" date="2019-07" db="EMBL/GenBank/DDBJ databases">
        <title>Whole genome shotgun sequence of Frigoribacterium faeni NBRC 103066.</title>
        <authorList>
            <person name="Hosoyama A."/>
            <person name="Uohara A."/>
            <person name="Ohji S."/>
            <person name="Ichikawa N."/>
        </authorList>
    </citation>
    <scope>NUCLEOTIDE SEQUENCE [LARGE SCALE GENOMIC DNA]</scope>
    <source>
        <strain evidence="6 8">NBRC 103066</strain>
    </source>
</reference>
<proteinExistence type="predicted"/>
<dbReference type="InterPro" id="IPR000843">
    <property type="entry name" value="HTH_LacI"/>
</dbReference>
<dbReference type="Proteomes" id="UP000522688">
    <property type="component" value="Unassembled WGS sequence"/>
</dbReference>
<comment type="caution">
    <text evidence="7">The sequence shown here is derived from an EMBL/GenBank/DDBJ whole genome shotgun (WGS) entry which is preliminary data.</text>
</comment>
<dbReference type="Pfam" id="PF00356">
    <property type="entry name" value="LacI"/>
    <property type="match status" value="1"/>
</dbReference>
<dbReference type="SUPFAM" id="SSF53822">
    <property type="entry name" value="Periplasmic binding protein-like I"/>
    <property type="match status" value="1"/>
</dbReference>
<dbReference type="PROSITE" id="PS00356">
    <property type="entry name" value="HTH_LACI_1"/>
    <property type="match status" value="1"/>
</dbReference>
<accession>A0A7W3JJU7</accession>
<dbReference type="AlphaFoldDB" id="A0A7W3JJU7"/>
<dbReference type="CDD" id="cd01392">
    <property type="entry name" value="HTH_LacI"/>
    <property type="match status" value="1"/>
</dbReference>
<dbReference type="PROSITE" id="PS50932">
    <property type="entry name" value="HTH_LACI_2"/>
    <property type="match status" value="1"/>
</dbReference>
<dbReference type="InterPro" id="IPR046335">
    <property type="entry name" value="LacI/GalR-like_sensor"/>
</dbReference>
<keyword evidence="2" id="KW-0805">Transcription regulation</keyword>
<evidence type="ECO:0000313" key="8">
    <source>
        <dbReference type="Proteomes" id="UP000321154"/>
    </source>
</evidence>
<dbReference type="InterPro" id="IPR010982">
    <property type="entry name" value="Lambda_DNA-bd_dom_sf"/>
</dbReference>
<dbReference type="Gene3D" id="1.10.260.40">
    <property type="entry name" value="lambda repressor-like DNA-binding domains"/>
    <property type="match status" value="1"/>
</dbReference>
<dbReference type="CDD" id="cd06267">
    <property type="entry name" value="PBP1_LacI_sugar_binding-like"/>
    <property type="match status" value="1"/>
</dbReference>
<dbReference type="PRINTS" id="PR00036">
    <property type="entry name" value="HTHLACI"/>
</dbReference>
<keyword evidence="3" id="KW-0238">DNA-binding</keyword>
<keyword evidence="1" id="KW-0678">Repressor</keyword>
<sequence length="334" mass="35582">MNAVTISDVAARAGVSQATVSRVMSSSRRVGREVEARVRRAADELGYSGNGIARALRTRRTDTVGMVVPSILNPFFTTLVDSMENALHAEGKQLFLCDSRQDPAVEAEQLRSLIERHVDGIVVSPVHDTESAAAVARSARAVPLVQLDRRVDVPGTDWIGLDDAEAMKLVMEHLKEAGARSVAFVTSELTNSSTALRLEGFRRWAADLGLRIVDDGVVLGDFSVDSGDEAARRLLASPDRPDAIVCADDLIAIGVLRAARETGVAVPSALQVTGVDDIVFSSYVTPALTTLAQPTDRMAAEALRLLSLRGGADEGGAGARVSFAPTLVRRQSTR</sequence>
<evidence type="ECO:0000313" key="7">
    <source>
        <dbReference type="EMBL" id="MBA8814069.1"/>
    </source>
</evidence>
<dbReference type="GO" id="GO:0000976">
    <property type="term" value="F:transcription cis-regulatory region binding"/>
    <property type="evidence" value="ECO:0007669"/>
    <property type="project" value="TreeGrafter"/>
</dbReference>
<dbReference type="GO" id="GO:0003700">
    <property type="term" value="F:DNA-binding transcription factor activity"/>
    <property type="evidence" value="ECO:0007669"/>
    <property type="project" value="TreeGrafter"/>
</dbReference>
<keyword evidence="8" id="KW-1185">Reference proteome</keyword>
<dbReference type="SMART" id="SM00354">
    <property type="entry name" value="HTH_LACI"/>
    <property type="match status" value="1"/>
</dbReference>
<evidence type="ECO:0000259" key="5">
    <source>
        <dbReference type="PROSITE" id="PS50932"/>
    </source>
</evidence>
<evidence type="ECO:0000256" key="3">
    <source>
        <dbReference type="ARBA" id="ARBA00023125"/>
    </source>
</evidence>
<dbReference type="Pfam" id="PF13377">
    <property type="entry name" value="Peripla_BP_3"/>
    <property type="match status" value="1"/>
</dbReference>
<dbReference type="OrthoDB" id="37081at2"/>
<dbReference type="Gene3D" id="3.40.50.2300">
    <property type="match status" value="2"/>
</dbReference>